<evidence type="ECO:0000313" key="1">
    <source>
        <dbReference type="EMBL" id="GIX65904.1"/>
    </source>
</evidence>
<dbReference type="Proteomes" id="UP001497744">
    <property type="component" value="Unassembled WGS sequence"/>
</dbReference>
<keyword evidence="2" id="KW-1185">Reference proteome</keyword>
<name>A0AAV4M0N3_BABCB</name>
<comment type="caution">
    <text evidence="1">The sequence shown here is derived from an EMBL/GenBank/DDBJ whole genome shotgun (WGS) entry which is preliminary data.</text>
</comment>
<dbReference type="AlphaFoldDB" id="A0AAV4M0N3"/>
<evidence type="ECO:0000313" key="2">
    <source>
        <dbReference type="Proteomes" id="UP001497744"/>
    </source>
</evidence>
<accession>A0AAV4M0N3</accession>
<dbReference type="EMBL" id="BPLF01000005">
    <property type="protein sequence ID" value="GIX65904.1"/>
    <property type="molecule type" value="Genomic_DNA"/>
</dbReference>
<sequence>MPRALRDGSRVAGVEGTSEGVEAALHAAVDGGHANALGVAHRAGVVDGADGDLGVAAGSARLPESLEQVDLLARSLETVAAGGHQAVALAAQGAQHGLLGVLGVAEGLTKGLLLGLGGELVAAHGLELVLELVQLALLGAETRHLFVELGAVGVAKGVEPGGALPVGLVQSAQLSVLGRQPGQVGLEVLHVTLERGNVGAELAGFFGGGGAGVVHDLRMVGRGEGRHGVEAVGVAGERC</sequence>
<dbReference type="RefSeq" id="XP_067717973.1">
    <property type="nucleotide sequence ID" value="XM_067861872.1"/>
</dbReference>
<organism evidence="1 2">
    <name type="scientific">Babesia caballi</name>
    <dbReference type="NCBI Taxonomy" id="5871"/>
    <lineage>
        <taxon>Eukaryota</taxon>
        <taxon>Sar</taxon>
        <taxon>Alveolata</taxon>
        <taxon>Apicomplexa</taxon>
        <taxon>Aconoidasida</taxon>
        <taxon>Piroplasmida</taxon>
        <taxon>Babesiidae</taxon>
        <taxon>Babesia</taxon>
    </lineage>
</organism>
<reference evidence="1 2" key="1">
    <citation type="submission" date="2021-06" db="EMBL/GenBank/DDBJ databases">
        <title>Genome sequence of Babesia caballi.</title>
        <authorList>
            <person name="Yamagishi J."/>
            <person name="Kidaka T."/>
            <person name="Ochi A."/>
        </authorList>
    </citation>
    <scope>NUCLEOTIDE SEQUENCE [LARGE SCALE GENOMIC DNA]</scope>
    <source>
        <strain evidence="1">USDA-D6B2</strain>
    </source>
</reference>
<dbReference type="GeneID" id="94197385"/>
<proteinExistence type="predicted"/>
<gene>
    <name evidence="1" type="ORF">BcabD6B2_53390</name>
</gene>
<protein>
    <submittedName>
        <fullName evidence="1">SDR family NAD(P)-dependent oxidoreductase</fullName>
    </submittedName>
</protein>